<dbReference type="SUPFAM" id="SSF52096">
    <property type="entry name" value="ClpP/crotonase"/>
    <property type="match status" value="1"/>
</dbReference>
<name>A0A5M4F9A8_9ACTN</name>
<comment type="similarity">
    <text evidence="1 2">Belongs to the enoyl-CoA hydratase/isomerase family.</text>
</comment>
<reference evidence="3" key="1">
    <citation type="submission" date="2019-09" db="EMBL/GenBank/DDBJ databases">
        <authorList>
            <person name="Li J."/>
        </authorList>
    </citation>
    <scope>NUCLEOTIDE SEQUENCE [LARGE SCALE GENOMIC DNA]</scope>
    <source>
        <strain evidence="3">JCM 14732</strain>
    </source>
</reference>
<accession>A0A5M4F9A8</accession>
<proteinExistence type="inferred from homology"/>
<dbReference type="InterPro" id="IPR001753">
    <property type="entry name" value="Enoyl-CoA_hydra/iso"/>
</dbReference>
<dbReference type="GO" id="GO:0003824">
    <property type="term" value="F:catalytic activity"/>
    <property type="evidence" value="ECO:0007669"/>
    <property type="project" value="InterPro"/>
</dbReference>
<dbReference type="Gene3D" id="1.10.12.10">
    <property type="entry name" value="Lyase 2-enoyl-coa Hydratase, Chain A, domain 2"/>
    <property type="match status" value="1"/>
</dbReference>
<dbReference type="CDD" id="cd06558">
    <property type="entry name" value="crotonase-like"/>
    <property type="match status" value="1"/>
</dbReference>
<dbReference type="InterPro" id="IPR014748">
    <property type="entry name" value="Enoyl-CoA_hydra_C"/>
</dbReference>
<dbReference type="PANTHER" id="PTHR43802">
    <property type="entry name" value="ENOYL-COA HYDRATASE"/>
    <property type="match status" value="1"/>
</dbReference>
<organism evidence="3 4">
    <name type="scientific">Aeromicrobium ginsengisoli</name>
    <dbReference type="NCBI Taxonomy" id="363867"/>
    <lineage>
        <taxon>Bacteria</taxon>
        <taxon>Bacillati</taxon>
        <taxon>Actinomycetota</taxon>
        <taxon>Actinomycetes</taxon>
        <taxon>Propionibacteriales</taxon>
        <taxon>Nocardioidaceae</taxon>
        <taxon>Aeromicrobium</taxon>
    </lineage>
</organism>
<evidence type="ECO:0000256" key="1">
    <source>
        <dbReference type="ARBA" id="ARBA00005254"/>
    </source>
</evidence>
<dbReference type="Gene3D" id="3.90.226.10">
    <property type="entry name" value="2-enoyl-CoA Hydratase, Chain A, domain 1"/>
    <property type="match status" value="1"/>
</dbReference>
<gene>
    <name evidence="3" type="ORF">ESP70_018660</name>
</gene>
<dbReference type="OrthoDB" id="4308938at2"/>
<dbReference type="Proteomes" id="UP000380867">
    <property type="component" value="Unassembled WGS sequence"/>
</dbReference>
<dbReference type="PANTHER" id="PTHR43802:SF1">
    <property type="entry name" value="IP11341P-RELATED"/>
    <property type="match status" value="1"/>
</dbReference>
<dbReference type="InterPro" id="IPR029045">
    <property type="entry name" value="ClpP/crotonase-like_dom_sf"/>
</dbReference>
<dbReference type="AlphaFoldDB" id="A0A5M4F9A8"/>
<evidence type="ECO:0000256" key="2">
    <source>
        <dbReference type="RuleBase" id="RU003707"/>
    </source>
</evidence>
<dbReference type="Pfam" id="PF00378">
    <property type="entry name" value="ECH_1"/>
    <property type="match status" value="1"/>
</dbReference>
<protein>
    <submittedName>
        <fullName evidence="3">Enoyl-CoA hydratase</fullName>
    </submittedName>
</protein>
<dbReference type="EMBL" id="SDPQ02000004">
    <property type="protein sequence ID" value="KAA1394226.1"/>
    <property type="molecule type" value="Genomic_DNA"/>
</dbReference>
<keyword evidence="4" id="KW-1185">Reference proteome</keyword>
<sequence length="273" mass="28549">MGARSKAPVVEVTTEPVVRHERHGAVSVISIDRPSAMNAVDGRVATGIGVALDEADCDLEVRAIVITGTGDAFCAGADLKALARGESLDARGRPEWGFAGYVRHAVATPTIAAVNGFALGGGTEIVLASDLAVLDPSATLGLPEVRRGLMAAAGGVIRIQRQIPLKRALEMALTGEPVTAQVAVEWGLANRVSAPGAALAEALDLAGRIAENAPLAVRETKAMVHATAHFGSDWDDEPWALNNRAIGRLLRSDDFREGARAFAEKRRPAWTGS</sequence>
<comment type="caution">
    <text evidence="3">The sequence shown here is derived from an EMBL/GenBank/DDBJ whole genome shotgun (WGS) entry which is preliminary data.</text>
</comment>
<evidence type="ECO:0000313" key="3">
    <source>
        <dbReference type="EMBL" id="KAA1394226.1"/>
    </source>
</evidence>
<evidence type="ECO:0000313" key="4">
    <source>
        <dbReference type="Proteomes" id="UP000380867"/>
    </source>
</evidence>
<dbReference type="PROSITE" id="PS00166">
    <property type="entry name" value="ENOYL_COA_HYDRATASE"/>
    <property type="match status" value="1"/>
</dbReference>
<dbReference type="InterPro" id="IPR018376">
    <property type="entry name" value="Enoyl-CoA_hyd/isom_CS"/>
</dbReference>